<feature type="region of interest" description="Disordered" evidence="1">
    <location>
        <begin position="41"/>
        <end position="130"/>
    </location>
</feature>
<reference evidence="2 3" key="1">
    <citation type="submission" date="2017-06" db="EMBL/GenBank/DDBJ databases">
        <title>Draft genome sequence of a variant of Elsinoe murrayae.</title>
        <authorList>
            <person name="Cheng Q."/>
        </authorList>
    </citation>
    <scope>NUCLEOTIDE SEQUENCE [LARGE SCALE GENOMIC DNA]</scope>
    <source>
        <strain evidence="2 3">CQ-2017a</strain>
    </source>
</reference>
<feature type="compositionally biased region" description="Basic residues" evidence="1">
    <location>
        <begin position="121"/>
        <end position="130"/>
    </location>
</feature>
<keyword evidence="3" id="KW-1185">Reference proteome</keyword>
<organism evidence="2 3">
    <name type="scientific">Sphaceloma murrayae</name>
    <dbReference type="NCBI Taxonomy" id="2082308"/>
    <lineage>
        <taxon>Eukaryota</taxon>
        <taxon>Fungi</taxon>
        <taxon>Dikarya</taxon>
        <taxon>Ascomycota</taxon>
        <taxon>Pezizomycotina</taxon>
        <taxon>Dothideomycetes</taxon>
        <taxon>Dothideomycetidae</taxon>
        <taxon>Myriangiales</taxon>
        <taxon>Elsinoaceae</taxon>
        <taxon>Sphaceloma</taxon>
    </lineage>
</organism>
<dbReference type="InParanoid" id="A0A2K1QPN7"/>
<proteinExistence type="predicted"/>
<name>A0A2K1QPN7_9PEZI</name>
<dbReference type="Proteomes" id="UP000243797">
    <property type="component" value="Unassembled WGS sequence"/>
</dbReference>
<dbReference type="OrthoDB" id="10520254at2759"/>
<dbReference type="AlphaFoldDB" id="A0A2K1QPN7"/>
<gene>
    <name evidence="2" type="ORF">CAC42_3637</name>
</gene>
<dbReference type="EMBL" id="NKHZ01000054">
    <property type="protein sequence ID" value="PNS17067.1"/>
    <property type="molecule type" value="Genomic_DNA"/>
</dbReference>
<evidence type="ECO:0000256" key="1">
    <source>
        <dbReference type="SAM" id="MobiDB-lite"/>
    </source>
</evidence>
<evidence type="ECO:0000313" key="2">
    <source>
        <dbReference type="EMBL" id="PNS17067.1"/>
    </source>
</evidence>
<protein>
    <submittedName>
        <fullName evidence="2">Uncharacterized protein</fullName>
    </submittedName>
</protein>
<sequence>MPDERSIPNTTASDTLDLSKVGIQVGPVMTVGQVLAHYFKGHPSYRPLPNGQQPRPVHPPDMETLNPFSIEDLYHQLSGMMERAKADSGDGEEGGPMRDGQQGDKDEGKGPVFFGPELPPHHPRNRAGRA</sequence>
<evidence type="ECO:0000313" key="3">
    <source>
        <dbReference type="Proteomes" id="UP000243797"/>
    </source>
</evidence>
<comment type="caution">
    <text evidence="2">The sequence shown here is derived from an EMBL/GenBank/DDBJ whole genome shotgun (WGS) entry which is preliminary data.</text>
</comment>
<accession>A0A2K1QPN7</accession>